<evidence type="ECO:0000256" key="3">
    <source>
        <dbReference type="ARBA" id="ARBA00022475"/>
    </source>
</evidence>
<sequence length="863" mass="88992">MTEPESSAAGGDQERSPAPAAPRPGLSTDSAASRLRTDGPNALPAPSRPNPLLVLGGQLVHFFAVMLWVAAGLALVAGLPALSVAIVVVILLNGAFSFIQEYRADRAAERLRDLLPVRATVRRDGHARVVPAEELVVGDLLLLQAGDRVCADATVEPGGRLSVDESLLTGESTPVTPRPGGSVYAGTHVVEGHGAAVVTATGTSTRLAGIAAVTERASRPRSPLARQLHRVVKTIAVAAVGVGATFFLVSFGLGTPGAESVLLAIGVTVALVPEGLLPTVTLSLARAAQRMAGRDALVRRLESVETLGATTFICTDKTGTLTRNEMSVVAVWTPMGKVTVAGQGYAPHGRLAGDPAATAAAATLADRAARCSPDARAAGGNGRWHAIGDPMEVALHVLAARAGREPARPPRLRFPFDPRRRRSSVVDSEGVHVVGAPDAVLPLCPEASPGAASAVAALTAEGLRVLAVAGGNADREVDSPEAAERDLELLGIVGLEDPPRPDVAEAITACRAAGIRLAMVSGDHPGTAAAIAREVGLLGEHGLVVEGENLPRDEAALGELLDADGVVIARVTPEDKLRIARALQARGHVVAMTGDGVNDGPALRAADIGVAMGASGTDVAREAADLVLLDDHFATIVSAVELGRATFANIRRFLTYHLTDNVAELTPFLVWALSGESVPLAIGVLQILALDIGTDLLPALALGAEPPNPRTMRGPLRAGGLIDRRVLGRAFGVLGPVEGATAMTAFVLVLFAGGWSFGTVPDSELFATASGTAFTAIVLGQLANAFACRSESRWVGKLGLTGNPLLLYAVGFEIAMLWVFLLVPPLPRLLGGTLPGPLGWALAALAIPGVWLADTVHKALRRR</sequence>
<dbReference type="InterPro" id="IPR050510">
    <property type="entry name" value="Cation_transp_ATPase_P-type"/>
</dbReference>
<feature type="domain" description="Cation-transporting P-type ATPase N-terminal" evidence="13">
    <location>
        <begin position="12"/>
        <end position="79"/>
    </location>
</feature>
<evidence type="ECO:0000256" key="9">
    <source>
        <dbReference type="ARBA" id="ARBA00023136"/>
    </source>
</evidence>
<comment type="similarity">
    <text evidence="2">Belongs to the cation transport ATPase (P-type) (TC 3.A.3) family. Type IIA subfamily.</text>
</comment>
<protein>
    <submittedName>
        <fullName evidence="14">Magnesium-transporting ATPase (P-type)</fullName>
    </submittedName>
</protein>
<comment type="subcellular location">
    <subcellularLocation>
        <location evidence="1">Cell membrane</location>
        <topology evidence="1">Multi-pass membrane protein</topology>
    </subcellularLocation>
</comment>
<dbReference type="SUPFAM" id="SSF81665">
    <property type="entry name" value="Calcium ATPase, transmembrane domain M"/>
    <property type="match status" value="1"/>
</dbReference>
<dbReference type="PRINTS" id="PR00119">
    <property type="entry name" value="CATATPASE"/>
</dbReference>
<dbReference type="SUPFAM" id="SSF81660">
    <property type="entry name" value="Metal cation-transporting ATPase, ATP-binding domain N"/>
    <property type="match status" value="1"/>
</dbReference>
<dbReference type="InterPro" id="IPR018303">
    <property type="entry name" value="ATPase_P-typ_P_site"/>
</dbReference>
<evidence type="ECO:0000256" key="8">
    <source>
        <dbReference type="ARBA" id="ARBA00022989"/>
    </source>
</evidence>
<feature type="region of interest" description="Disordered" evidence="11">
    <location>
        <begin position="1"/>
        <end position="47"/>
    </location>
</feature>
<feature type="transmembrane region" description="Helical" evidence="12">
    <location>
        <begin position="765"/>
        <end position="784"/>
    </location>
</feature>
<evidence type="ECO:0000256" key="1">
    <source>
        <dbReference type="ARBA" id="ARBA00004651"/>
    </source>
</evidence>
<dbReference type="NCBIfam" id="TIGR01494">
    <property type="entry name" value="ATPase_P-type"/>
    <property type="match status" value="2"/>
</dbReference>
<feature type="transmembrane region" description="Helical" evidence="12">
    <location>
        <begin position="731"/>
        <end position="753"/>
    </location>
</feature>
<dbReference type="Gene3D" id="3.40.50.1000">
    <property type="entry name" value="HAD superfamily/HAD-like"/>
    <property type="match status" value="1"/>
</dbReference>
<evidence type="ECO:0000256" key="5">
    <source>
        <dbReference type="ARBA" id="ARBA00022741"/>
    </source>
</evidence>
<proteinExistence type="inferred from homology"/>
<name>A0A7X5ZR10_9PSEU</name>
<evidence type="ECO:0000256" key="6">
    <source>
        <dbReference type="ARBA" id="ARBA00022840"/>
    </source>
</evidence>
<keyword evidence="9 12" id="KW-0472">Membrane</keyword>
<dbReference type="InterPro" id="IPR023299">
    <property type="entry name" value="ATPase_P-typ_cyto_dom_N"/>
</dbReference>
<dbReference type="InterPro" id="IPR023298">
    <property type="entry name" value="ATPase_P-typ_TM_dom_sf"/>
</dbReference>
<dbReference type="InterPro" id="IPR059000">
    <property type="entry name" value="ATPase_P-type_domA"/>
</dbReference>
<dbReference type="PANTHER" id="PTHR43294:SF21">
    <property type="entry name" value="CATION TRANSPORTING ATPASE"/>
    <property type="match status" value="1"/>
</dbReference>
<dbReference type="SFLD" id="SFLDG00002">
    <property type="entry name" value="C1.7:_P-type_atpase_like"/>
    <property type="match status" value="1"/>
</dbReference>
<feature type="transmembrane region" description="Helical" evidence="12">
    <location>
        <begin position="260"/>
        <end position="285"/>
    </location>
</feature>
<evidence type="ECO:0000256" key="10">
    <source>
        <dbReference type="ARBA" id="ARBA00049360"/>
    </source>
</evidence>
<gene>
    <name evidence="14" type="ORF">FHU38_002743</name>
</gene>
<organism evidence="14 15">
    <name type="scientific">Saccharomonospora amisosensis</name>
    <dbReference type="NCBI Taxonomy" id="1128677"/>
    <lineage>
        <taxon>Bacteria</taxon>
        <taxon>Bacillati</taxon>
        <taxon>Actinomycetota</taxon>
        <taxon>Actinomycetes</taxon>
        <taxon>Pseudonocardiales</taxon>
        <taxon>Pseudonocardiaceae</taxon>
        <taxon>Saccharomonospora</taxon>
    </lineage>
</organism>
<dbReference type="GO" id="GO:0005886">
    <property type="term" value="C:plasma membrane"/>
    <property type="evidence" value="ECO:0007669"/>
    <property type="project" value="UniProtKB-SubCell"/>
</dbReference>
<dbReference type="Gene3D" id="1.20.1110.10">
    <property type="entry name" value="Calcium-transporting ATPase, transmembrane domain"/>
    <property type="match status" value="1"/>
</dbReference>
<dbReference type="InterPro" id="IPR036412">
    <property type="entry name" value="HAD-like_sf"/>
</dbReference>
<dbReference type="EMBL" id="JAAOYM010000001">
    <property type="protein sequence ID" value="NIJ12399.1"/>
    <property type="molecule type" value="Genomic_DNA"/>
</dbReference>
<dbReference type="SMART" id="SM00831">
    <property type="entry name" value="Cation_ATPase_N"/>
    <property type="match status" value="1"/>
</dbReference>
<evidence type="ECO:0000313" key="14">
    <source>
        <dbReference type="EMBL" id="NIJ12399.1"/>
    </source>
</evidence>
<dbReference type="Proteomes" id="UP000545493">
    <property type="component" value="Unassembled WGS sequence"/>
</dbReference>
<dbReference type="Pfam" id="PF00122">
    <property type="entry name" value="E1-E2_ATPase"/>
    <property type="match status" value="1"/>
</dbReference>
<keyword evidence="8 12" id="KW-1133">Transmembrane helix</keyword>
<feature type="transmembrane region" description="Helical" evidence="12">
    <location>
        <begin position="805"/>
        <end position="826"/>
    </location>
</feature>
<reference evidence="14 15" key="1">
    <citation type="submission" date="2020-03" db="EMBL/GenBank/DDBJ databases">
        <title>Sequencing the genomes of 1000 actinobacteria strains.</title>
        <authorList>
            <person name="Klenk H.-P."/>
        </authorList>
    </citation>
    <scope>NUCLEOTIDE SEQUENCE [LARGE SCALE GENOMIC DNA]</scope>
    <source>
        <strain evidence="14 15">DSM 45685</strain>
    </source>
</reference>
<dbReference type="GO" id="GO:0005524">
    <property type="term" value="F:ATP binding"/>
    <property type="evidence" value="ECO:0007669"/>
    <property type="project" value="UniProtKB-KW"/>
</dbReference>
<evidence type="ECO:0000256" key="4">
    <source>
        <dbReference type="ARBA" id="ARBA00022692"/>
    </source>
</evidence>
<dbReference type="InterPro" id="IPR006068">
    <property type="entry name" value="ATPase_P-typ_cation-transptr_C"/>
</dbReference>
<keyword evidence="4 12" id="KW-0812">Transmembrane</keyword>
<comment type="catalytic activity">
    <reaction evidence="10">
        <text>ATP + H2O = ADP + phosphate + H(+)</text>
        <dbReference type="Rhea" id="RHEA:13065"/>
        <dbReference type="ChEBI" id="CHEBI:15377"/>
        <dbReference type="ChEBI" id="CHEBI:15378"/>
        <dbReference type="ChEBI" id="CHEBI:30616"/>
        <dbReference type="ChEBI" id="CHEBI:43474"/>
        <dbReference type="ChEBI" id="CHEBI:456216"/>
    </reaction>
</comment>
<evidence type="ECO:0000256" key="7">
    <source>
        <dbReference type="ARBA" id="ARBA00022967"/>
    </source>
</evidence>
<dbReference type="Gene3D" id="3.40.1110.10">
    <property type="entry name" value="Calcium-transporting ATPase, cytoplasmic domain N"/>
    <property type="match status" value="1"/>
</dbReference>
<feature type="transmembrane region" description="Helical" evidence="12">
    <location>
        <begin position="77"/>
        <end position="99"/>
    </location>
</feature>
<dbReference type="PRINTS" id="PR00120">
    <property type="entry name" value="HATPASE"/>
</dbReference>
<dbReference type="RefSeq" id="WP_167171094.1">
    <property type="nucleotide sequence ID" value="NZ_JAAOYM010000001.1"/>
</dbReference>
<dbReference type="Gene3D" id="2.70.150.10">
    <property type="entry name" value="Calcium-transporting ATPase, cytoplasmic transduction domain A"/>
    <property type="match status" value="1"/>
</dbReference>
<evidence type="ECO:0000256" key="2">
    <source>
        <dbReference type="ARBA" id="ARBA00005675"/>
    </source>
</evidence>
<keyword evidence="15" id="KW-1185">Reference proteome</keyword>
<dbReference type="InterPro" id="IPR008250">
    <property type="entry name" value="ATPase_P-typ_transduc_dom_A_sf"/>
</dbReference>
<dbReference type="AlphaFoldDB" id="A0A7X5ZR10"/>
<evidence type="ECO:0000259" key="13">
    <source>
        <dbReference type="SMART" id="SM00831"/>
    </source>
</evidence>
<dbReference type="PANTHER" id="PTHR43294">
    <property type="entry name" value="SODIUM/POTASSIUM-TRANSPORTING ATPASE SUBUNIT ALPHA"/>
    <property type="match status" value="1"/>
</dbReference>
<dbReference type="SFLD" id="SFLDF00027">
    <property type="entry name" value="p-type_atpase"/>
    <property type="match status" value="1"/>
</dbReference>
<dbReference type="PROSITE" id="PS00154">
    <property type="entry name" value="ATPASE_E1_E2"/>
    <property type="match status" value="1"/>
</dbReference>
<dbReference type="InterPro" id="IPR001757">
    <property type="entry name" value="P_typ_ATPase"/>
</dbReference>
<evidence type="ECO:0000256" key="11">
    <source>
        <dbReference type="SAM" id="MobiDB-lite"/>
    </source>
</evidence>
<accession>A0A7X5ZR10</accession>
<evidence type="ECO:0000313" key="15">
    <source>
        <dbReference type="Proteomes" id="UP000545493"/>
    </source>
</evidence>
<feature type="transmembrane region" description="Helical" evidence="12">
    <location>
        <begin position="231"/>
        <end position="254"/>
    </location>
</feature>
<dbReference type="SUPFAM" id="SSF56784">
    <property type="entry name" value="HAD-like"/>
    <property type="match status" value="1"/>
</dbReference>
<dbReference type="Pfam" id="PF00690">
    <property type="entry name" value="Cation_ATPase_N"/>
    <property type="match status" value="1"/>
</dbReference>
<dbReference type="Pfam" id="PF00702">
    <property type="entry name" value="Hydrolase"/>
    <property type="match status" value="1"/>
</dbReference>
<keyword evidence="6" id="KW-0067">ATP-binding</keyword>
<dbReference type="GO" id="GO:0016887">
    <property type="term" value="F:ATP hydrolysis activity"/>
    <property type="evidence" value="ECO:0007669"/>
    <property type="project" value="InterPro"/>
</dbReference>
<dbReference type="SUPFAM" id="SSF81653">
    <property type="entry name" value="Calcium ATPase, transduction domain A"/>
    <property type="match status" value="1"/>
</dbReference>
<comment type="caution">
    <text evidence="14">The sequence shown here is derived from an EMBL/GenBank/DDBJ whole genome shotgun (WGS) entry which is preliminary data.</text>
</comment>
<dbReference type="InterPro" id="IPR004014">
    <property type="entry name" value="ATPase_P-typ_cation-transptr_N"/>
</dbReference>
<evidence type="ECO:0000256" key="12">
    <source>
        <dbReference type="SAM" id="Phobius"/>
    </source>
</evidence>
<keyword evidence="3" id="KW-1003">Cell membrane</keyword>
<dbReference type="SFLD" id="SFLDS00003">
    <property type="entry name" value="Haloacid_Dehalogenase"/>
    <property type="match status" value="1"/>
</dbReference>
<dbReference type="InterPro" id="IPR044492">
    <property type="entry name" value="P_typ_ATPase_HD_dom"/>
</dbReference>
<keyword evidence="5" id="KW-0547">Nucleotide-binding</keyword>
<feature type="transmembrane region" description="Helical" evidence="12">
    <location>
        <begin position="838"/>
        <end position="856"/>
    </location>
</feature>
<keyword evidence="7" id="KW-1278">Translocase</keyword>
<dbReference type="Pfam" id="PF00689">
    <property type="entry name" value="Cation_ATPase_C"/>
    <property type="match status" value="1"/>
</dbReference>
<dbReference type="InterPro" id="IPR023214">
    <property type="entry name" value="HAD_sf"/>
</dbReference>